<accession>A0ABU2CK16</accession>
<evidence type="ECO:0000313" key="2">
    <source>
        <dbReference type="EMBL" id="MDR7381670.1"/>
    </source>
</evidence>
<sequence>MTALEGLLDDYTFRSVSDTDRDKKFEELMKTFLRTDEEWAATFDAVWSWDEWPGRQGPAHEIDLVARERATANLVAVRCAFYDPSRPLSKPDIAPFLSASNRPPFTARLVVATTDAWDADIDDAIQHEEKPVRRVGLTRMLGSSVDWTQFGSRTVAVARRARS</sequence>
<dbReference type="GO" id="GO:0004386">
    <property type="term" value="F:helicase activity"/>
    <property type="evidence" value="ECO:0007669"/>
    <property type="project" value="UniProtKB-KW"/>
</dbReference>
<dbReference type="InterPro" id="IPR039442">
    <property type="entry name" value="Mrr-like_dom"/>
</dbReference>
<feature type="domain" description="Mrr-like" evidence="1">
    <location>
        <begin position="34"/>
        <end position="151"/>
    </location>
</feature>
<comment type="caution">
    <text evidence="2">The sequence shown here is derived from an EMBL/GenBank/DDBJ whole genome shotgun (WGS) entry which is preliminary data.</text>
</comment>
<keyword evidence="2" id="KW-0547">Nucleotide-binding</keyword>
<keyword evidence="2" id="KW-0378">Hydrolase</keyword>
<protein>
    <submittedName>
        <fullName evidence="2">Helicase</fullName>
    </submittedName>
</protein>
<organism evidence="2 3">
    <name type="scientific">Promicromonospora iranensis</name>
    <dbReference type="NCBI Taxonomy" id="1105144"/>
    <lineage>
        <taxon>Bacteria</taxon>
        <taxon>Bacillati</taxon>
        <taxon>Actinomycetota</taxon>
        <taxon>Actinomycetes</taxon>
        <taxon>Micrococcales</taxon>
        <taxon>Promicromonosporaceae</taxon>
        <taxon>Promicromonospora</taxon>
    </lineage>
</organism>
<dbReference type="Proteomes" id="UP001183585">
    <property type="component" value="Unassembled WGS sequence"/>
</dbReference>
<evidence type="ECO:0000313" key="3">
    <source>
        <dbReference type="Proteomes" id="UP001183585"/>
    </source>
</evidence>
<dbReference type="EMBL" id="JAVDYE010000001">
    <property type="protein sequence ID" value="MDR7381670.1"/>
    <property type="molecule type" value="Genomic_DNA"/>
</dbReference>
<gene>
    <name evidence="2" type="ORF">J2S48_001185</name>
</gene>
<name>A0ABU2CK16_9MICO</name>
<dbReference type="RefSeq" id="WP_274998098.1">
    <property type="nucleotide sequence ID" value="NZ_JAJQQP010000020.1"/>
</dbReference>
<keyword evidence="2" id="KW-0067">ATP-binding</keyword>
<reference evidence="2 3" key="1">
    <citation type="submission" date="2023-07" db="EMBL/GenBank/DDBJ databases">
        <title>Sequencing the genomes of 1000 actinobacteria strains.</title>
        <authorList>
            <person name="Klenk H.-P."/>
        </authorList>
    </citation>
    <scope>NUCLEOTIDE SEQUENCE [LARGE SCALE GENOMIC DNA]</scope>
    <source>
        <strain evidence="2 3">DSM 45554</strain>
    </source>
</reference>
<keyword evidence="3" id="KW-1185">Reference proteome</keyword>
<proteinExistence type="predicted"/>
<dbReference type="Pfam" id="PF13156">
    <property type="entry name" value="Mrr_cat_2"/>
    <property type="match status" value="1"/>
</dbReference>
<evidence type="ECO:0000259" key="1">
    <source>
        <dbReference type="Pfam" id="PF13156"/>
    </source>
</evidence>
<keyword evidence="2" id="KW-0347">Helicase</keyword>